<evidence type="ECO:0000256" key="1">
    <source>
        <dbReference type="ARBA" id="ARBA00022723"/>
    </source>
</evidence>
<organism evidence="5 6">
    <name type="scientific">Heliorestis convoluta</name>
    <dbReference type="NCBI Taxonomy" id="356322"/>
    <lineage>
        <taxon>Bacteria</taxon>
        <taxon>Bacillati</taxon>
        <taxon>Bacillota</taxon>
        <taxon>Clostridia</taxon>
        <taxon>Eubacteriales</taxon>
        <taxon>Heliobacteriaceae</taxon>
        <taxon>Heliorestis</taxon>
    </lineage>
</organism>
<gene>
    <name evidence="5" type="ORF">FTV88_1706</name>
</gene>
<dbReference type="InterPro" id="IPR009051">
    <property type="entry name" value="Helical_ferredxn"/>
</dbReference>
<proteinExistence type="predicted"/>
<evidence type="ECO:0000313" key="5">
    <source>
        <dbReference type="EMBL" id="QGG47804.1"/>
    </source>
</evidence>
<evidence type="ECO:0000259" key="4">
    <source>
        <dbReference type="PROSITE" id="PS51379"/>
    </source>
</evidence>
<dbReference type="GO" id="GO:0046872">
    <property type="term" value="F:metal ion binding"/>
    <property type="evidence" value="ECO:0007669"/>
    <property type="project" value="UniProtKB-KW"/>
</dbReference>
<dbReference type="Proteomes" id="UP000366051">
    <property type="component" value="Chromosome"/>
</dbReference>
<dbReference type="InterPro" id="IPR017900">
    <property type="entry name" value="4Fe4S_Fe_S_CS"/>
</dbReference>
<protein>
    <submittedName>
        <fullName evidence="5">4Fe-4S ferredoxin</fullName>
    </submittedName>
</protein>
<dbReference type="Gene3D" id="1.10.1060.10">
    <property type="entry name" value="Alpha-helical ferredoxin"/>
    <property type="match status" value="1"/>
</dbReference>
<keyword evidence="3" id="KW-0411">Iron-sulfur</keyword>
<keyword evidence="2" id="KW-0408">Iron</keyword>
<sequence>MKELIKEMQAVAQQLLASGEVKGVLGWTKGSRWYLTPPLFIQSVEEVEKLHYDEFAVNNLTSLLLDYRNSDEKIAIFVKGCDSRGILRLIQDKQVQKEKVHIIGLPCFGMVDKEAVQDHRNRHNLPLLNKCQECRYPNPVLADQALGAVTITKEPARPTGLTAEVANQKGVGQKAEARYEQVQAIEAMSADEKYDFWQKQHEKCIRCYACRNICPACNCRECIFESDQKGWVNKAATKADNAFFGITRAMHVAGRCVDCGECERVCPAGIPIMAINRKIMQDIDELFGSYDAGTDLEEAGPLNHFKLDDPEEFM</sequence>
<feature type="domain" description="4Fe-4S ferredoxin-type" evidence="4">
    <location>
        <begin position="195"/>
        <end position="225"/>
    </location>
</feature>
<keyword evidence="6" id="KW-1185">Reference proteome</keyword>
<dbReference type="EMBL" id="CP045875">
    <property type="protein sequence ID" value="QGG47804.1"/>
    <property type="molecule type" value="Genomic_DNA"/>
</dbReference>
<evidence type="ECO:0000313" key="6">
    <source>
        <dbReference type="Proteomes" id="UP000366051"/>
    </source>
</evidence>
<dbReference type="RefSeq" id="WP_153725105.1">
    <property type="nucleotide sequence ID" value="NZ_CP045875.1"/>
</dbReference>
<evidence type="ECO:0000256" key="3">
    <source>
        <dbReference type="ARBA" id="ARBA00023014"/>
    </source>
</evidence>
<feature type="domain" description="4Fe-4S ferredoxin-type" evidence="4">
    <location>
        <begin position="247"/>
        <end position="276"/>
    </location>
</feature>
<dbReference type="InterPro" id="IPR017896">
    <property type="entry name" value="4Fe4S_Fe-S-bd"/>
</dbReference>
<reference evidence="6" key="1">
    <citation type="submission" date="2019-11" db="EMBL/GenBank/DDBJ databases">
        <title>Genome sequence of Heliorestis convoluta strain HH, an alkaliphilic and minimalistic phototrophic bacterium from a soda lake in Egypt.</title>
        <authorList>
            <person name="Dewey E.D."/>
            <person name="Stokes L.M."/>
            <person name="Burchell B.M."/>
            <person name="Shaffer K.N."/>
            <person name="Huntington A.M."/>
            <person name="Baker J.M."/>
            <person name="Nadendla S."/>
            <person name="Giglio M.G."/>
            <person name="Touchman J.W."/>
            <person name="Blankenship R.E."/>
            <person name="Madigan M.T."/>
            <person name="Sattley W.M."/>
        </authorList>
    </citation>
    <scope>NUCLEOTIDE SEQUENCE [LARGE SCALE GENOMIC DNA]</scope>
    <source>
        <strain evidence="6">HH</strain>
    </source>
</reference>
<accession>A0A5Q2MY56</accession>
<dbReference type="KEGG" id="hcv:FTV88_1706"/>
<dbReference type="PROSITE" id="PS51379">
    <property type="entry name" value="4FE4S_FER_2"/>
    <property type="match status" value="2"/>
</dbReference>
<dbReference type="SUPFAM" id="SSF46548">
    <property type="entry name" value="alpha-helical ferredoxin"/>
    <property type="match status" value="1"/>
</dbReference>
<dbReference type="PROSITE" id="PS00198">
    <property type="entry name" value="4FE4S_FER_1"/>
    <property type="match status" value="2"/>
</dbReference>
<dbReference type="OrthoDB" id="9773828at2"/>
<dbReference type="AlphaFoldDB" id="A0A5Q2MY56"/>
<dbReference type="GO" id="GO:0051536">
    <property type="term" value="F:iron-sulfur cluster binding"/>
    <property type="evidence" value="ECO:0007669"/>
    <property type="project" value="UniProtKB-KW"/>
</dbReference>
<keyword evidence="1" id="KW-0479">Metal-binding</keyword>
<name>A0A5Q2MY56_9FIRM</name>
<evidence type="ECO:0000256" key="2">
    <source>
        <dbReference type="ARBA" id="ARBA00023004"/>
    </source>
</evidence>
<dbReference type="Pfam" id="PF13183">
    <property type="entry name" value="Fer4_8"/>
    <property type="match status" value="1"/>
</dbReference>